<proteinExistence type="predicted"/>
<dbReference type="RefSeq" id="WP_052479578.1">
    <property type="nucleotide sequence ID" value="NZ_CP021334.1"/>
</dbReference>
<evidence type="ECO:0000313" key="1">
    <source>
        <dbReference type="EMBL" id="AHI32632.1"/>
    </source>
</evidence>
<dbReference type="HOGENOM" id="CLU_154596_0_0_6"/>
<dbReference type="AlphaFoldDB" id="W5YTR4"/>
<sequence length="105" mass="11631">MEQRKARVVIPDHLSFADLGLKRLETGKIEFDWNVVKQICESSEGLLLEHLEEGPGDNVVGLILGWYIVIRENDGETDPVAEELVAEVMEEESEGAPTDDDSGHA</sequence>
<gene>
    <name evidence="1" type="ORF">AU15_19555</name>
</gene>
<organism evidence="1 2">
    <name type="scientific">Marinobacter salarius</name>
    <dbReference type="NCBI Taxonomy" id="1420917"/>
    <lineage>
        <taxon>Bacteria</taxon>
        <taxon>Pseudomonadati</taxon>
        <taxon>Pseudomonadota</taxon>
        <taxon>Gammaproteobacteria</taxon>
        <taxon>Pseudomonadales</taxon>
        <taxon>Marinobacteraceae</taxon>
        <taxon>Marinobacter</taxon>
    </lineage>
</organism>
<protein>
    <submittedName>
        <fullName evidence="1">Uncharacterized protein</fullName>
    </submittedName>
</protein>
<dbReference type="Proteomes" id="UP000035081">
    <property type="component" value="Chromosome"/>
</dbReference>
<accession>W5YTR4</accession>
<evidence type="ECO:0000313" key="2">
    <source>
        <dbReference type="Proteomes" id="UP000035081"/>
    </source>
</evidence>
<dbReference type="EMBL" id="CP007152">
    <property type="protein sequence ID" value="AHI32632.1"/>
    <property type="molecule type" value="Genomic_DNA"/>
</dbReference>
<reference evidence="1 2" key="1">
    <citation type="journal article" date="2014" name="Genome Announc.">
        <title>Draft Genome Sequences of Marinobacter similis A3d10T and Marinobacter salarius R9SW1T.</title>
        <authorList>
            <person name="Ivanova E.P."/>
            <person name="Ng H.J."/>
            <person name="Webb H.K."/>
            <person name="Feng G."/>
            <person name="Oshima K."/>
            <person name="Hattori M."/>
            <person name="Ohkuma M."/>
            <person name="Sergeev A.F."/>
            <person name="Mikhailov V.V."/>
            <person name="Crawford R.J."/>
            <person name="Sawabe T."/>
        </authorList>
    </citation>
    <scope>NUCLEOTIDE SEQUENCE [LARGE SCALE GENOMIC DNA]</scope>
    <source>
        <strain evidence="2">A3d10 and R9SW1</strain>
    </source>
</reference>
<name>W5YTR4_9GAMM</name>
<dbReference type="KEGG" id="msr:AU15_19555"/>